<protein>
    <recommendedName>
        <fullName evidence="1">diguanylate cyclase</fullName>
        <ecNumber evidence="1">2.7.7.65</ecNumber>
    </recommendedName>
</protein>
<keyword evidence="3" id="KW-1133">Transmembrane helix</keyword>
<dbReference type="Gene3D" id="3.30.70.270">
    <property type="match status" value="1"/>
</dbReference>
<keyword evidence="3" id="KW-0472">Membrane</keyword>
<dbReference type="InterPro" id="IPR000160">
    <property type="entry name" value="GGDEF_dom"/>
</dbReference>
<reference evidence="5 6" key="1">
    <citation type="submission" date="2019-08" db="EMBL/GenBank/DDBJ databases">
        <authorList>
            <person name="Luo N."/>
        </authorList>
    </citation>
    <scope>NUCLEOTIDE SEQUENCE [LARGE SCALE GENOMIC DNA]</scope>
    <source>
        <strain evidence="5 6">NCIMB 9442</strain>
    </source>
</reference>
<evidence type="ECO:0000256" key="3">
    <source>
        <dbReference type="SAM" id="Phobius"/>
    </source>
</evidence>
<dbReference type="RefSeq" id="WP_196608185.1">
    <property type="nucleotide sequence ID" value="NZ_VRYY01000055.1"/>
</dbReference>
<evidence type="ECO:0000313" key="6">
    <source>
        <dbReference type="Proteomes" id="UP001194469"/>
    </source>
</evidence>
<dbReference type="PANTHER" id="PTHR45138:SF9">
    <property type="entry name" value="DIGUANYLATE CYCLASE DGCM-RELATED"/>
    <property type="match status" value="1"/>
</dbReference>
<feature type="transmembrane region" description="Helical" evidence="3">
    <location>
        <begin position="115"/>
        <end position="135"/>
    </location>
</feature>
<dbReference type="EC" id="2.7.7.65" evidence="1"/>
<dbReference type="PROSITE" id="PS50887">
    <property type="entry name" value="GGDEF"/>
    <property type="match status" value="1"/>
</dbReference>
<keyword evidence="6" id="KW-1185">Reference proteome</keyword>
<feature type="transmembrane region" description="Helical" evidence="3">
    <location>
        <begin position="47"/>
        <end position="67"/>
    </location>
</feature>
<proteinExistence type="predicted"/>
<evidence type="ECO:0000259" key="4">
    <source>
        <dbReference type="PROSITE" id="PS50887"/>
    </source>
</evidence>
<comment type="caution">
    <text evidence="5">The sequence shown here is derived from an EMBL/GenBank/DDBJ whole genome shotgun (WGS) entry which is preliminary data.</text>
</comment>
<dbReference type="InterPro" id="IPR029787">
    <property type="entry name" value="Nucleotide_cyclase"/>
</dbReference>
<evidence type="ECO:0000313" key="5">
    <source>
        <dbReference type="EMBL" id="MBG3875961.1"/>
    </source>
</evidence>
<dbReference type="SMART" id="SM00267">
    <property type="entry name" value="GGDEF"/>
    <property type="match status" value="1"/>
</dbReference>
<evidence type="ECO:0000256" key="2">
    <source>
        <dbReference type="ARBA" id="ARBA00034247"/>
    </source>
</evidence>
<name>A0ABS0J0P5_9BACT</name>
<evidence type="ECO:0000256" key="1">
    <source>
        <dbReference type="ARBA" id="ARBA00012528"/>
    </source>
</evidence>
<dbReference type="EMBL" id="VRYY01000055">
    <property type="protein sequence ID" value="MBG3875961.1"/>
    <property type="molecule type" value="Genomic_DNA"/>
</dbReference>
<feature type="transmembrane region" description="Helical" evidence="3">
    <location>
        <begin position="88"/>
        <end position="109"/>
    </location>
</feature>
<dbReference type="NCBIfam" id="TIGR00254">
    <property type="entry name" value="GGDEF"/>
    <property type="match status" value="1"/>
</dbReference>
<keyword evidence="3" id="KW-0812">Transmembrane</keyword>
<dbReference type="Pfam" id="PF00990">
    <property type="entry name" value="GGDEF"/>
    <property type="match status" value="1"/>
</dbReference>
<gene>
    <name evidence="5" type="ORF">FVW20_02695</name>
</gene>
<dbReference type="SUPFAM" id="SSF55073">
    <property type="entry name" value="Nucleotide cyclase"/>
    <property type="match status" value="1"/>
</dbReference>
<comment type="catalytic activity">
    <reaction evidence="2">
        <text>2 GTP = 3',3'-c-di-GMP + 2 diphosphate</text>
        <dbReference type="Rhea" id="RHEA:24898"/>
        <dbReference type="ChEBI" id="CHEBI:33019"/>
        <dbReference type="ChEBI" id="CHEBI:37565"/>
        <dbReference type="ChEBI" id="CHEBI:58805"/>
        <dbReference type="EC" id="2.7.7.65"/>
    </reaction>
</comment>
<feature type="transmembrane region" description="Helical" evidence="3">
    <location>
        <begin position="183"/>
        <end position="204"/>
    </location>
</feature>
<dbReference type="InterPro" id="IPR043128">
    <property type="entry name" value="Rev_trsase/Diguanyl_cyclase"/>
</dbReference>
<feature type="domain" description="GGDEF" evidence="4">
    <location>
        <begin position="246"/>
        <end position="382"/>
    </location>
</feature>
<dbReference type="PANTHER" id="PTHR45138">
    <property type="entry name" value="REGULATORY COMPONENTS OF SENSORY TRANSDUCTION SYSTEM"/>
    <property type="match status" value="1"/>
</dbReference>
<dbReference type="Proteomes" id="UP001194469">
    <property type="component" value="Unassembled WGS sequence"/>
</dbReference>
<sequence>MASLSMALCVLCAVTVGLLLVHGHLDGDRHDLRLLAWGKGMQAAGWLGFGLADTASAVLSPFRYLLLVGLGMEALAILRVRTGRPERVLPWLGGLVGLHALLAVAVAGRPFEVRVFVQTLAAAMLFLPCGALLLAARDVKSQRLYRVAGGAYLLVAVFALTRGGYLLARHQGTDLPAVPHMEMVGLLLLQALAFIGCVWFVVVLRERYEAHIHRLATTDALTGLHNRRHFLSAAEPSLALAARKGTPLGVLIFDVDHFKRVNDTHGHSVGDAVLRCIGEVLPTLVRGYDATCRYGGEEFAALLPGADEGVTDLVGERIRQGLEQAGQQAAEAGRAVVFTVSVGGSCRVPAGPQDLDALLGEADAALYEAKRGGRNAYRRHGT</sequence>
<dbReference type="CDD" id="cd01949">
    <property type="entry name" value="GGDEF"/>
    <property type="match status" value="1"/>
</dbReference>
<feature type="transmembrane region" description="Helical" evidence="3">
    <location>
        <begin position="147"/>
        <end position="168"/>
    </location>
</feature>
<organism evidence="5 6">
    <name type="scientific">Nitratidesulfovibrio oxamicus</name>
    <dbReference type="NCBI Taxonomy" id="32016"/>
    <lineage>
        <taxon>Bacteria</taxon>
        <taxon>Pseudomonadati</taxon>
        <taxon>Thermodesulfobacteriota</taxon>
        <taxon>Desulfovibrionia</taxon>
        <taxon>Desulfovibrionales</taxon>
        <taxon>Desulfovibrionaceae</taxon>
        <taxon>Nitratidesulfovibrio</taxon>
    </lineage>
</organism>
<accession>A0ABS0J0P5</accession>
<dbReference type="InterPro" id="IPR050469">
    <property type="entry name" value="Diguanylate_Cyclase"/>
</dbReference>